<dbReference type="PANTHER" id="PTHR30522:SF0">
    <property type="entry name" value="NUCLEOSIDE TRIPHOSPHATE PYROPHOSPHOHYDROLASE"/>
    <property type="match status" value="1"/>
</dbReference>
<dbReference type="GO" id="GO:0046061">
    <property type="term" value="P:dATP catabolic process"/>
    <property type="evidence" value="ECO:0007669"/>
    <property type="project" value="TreeGrafter"/>
</dbReference>
<protein>
    <submittedName>
        <fullName evidence="2">Nucleoside triphosphate pyrophosphohydrolase</fullName>
    </submittedName>
</protein>
<dbReference type="GO" id="GO:0046052">
    <property type="term" value="P:UTP catabolic process"/>
    <property type="evidence" value="ECO:0007669"/>
    <property type="project" value="TreeGrafter"/>
</dbReference>
<dbReference type="Proteomes" id="UP000266328">
    <property type="component" value="Unassembled WGS sequence"/>
</dbReference>
<keyword evidence="2" id="KW-0378">Hydrolase</keyword>
<dbReference type="GO" id="GO:0047429">
    <property type="term" value="F:nucleoside triphosphate diphosphatase activity"/>
    <property type="evidence" value="ECO:0007669"/>
    <property type="project" value="InterPro"/>
</dbReference>
<dbReference type="CDD" id="cd11529">
    <property type="entry name" value="NTP-PPase_MazG_Cterm"/>
    <property type="match status" value="1"/>
</dbReference>
<evidence type="ECO:0000313" key="2">
    <source>
        <dbReference type="EMBL" id="RIE06349.1"/>
    </source>
</evidence>
<dbReference type="InterPro" id="IPR048011">
    <property type="entry name" value="NTP-PPase_MazG-like_C"/>
</dbReference>
<feature type="domain" description="NTP pyrophosphohydrolase MazG-like" evidence="1">
    <location>
        <begin position="312"/>
        <end position="372"/>
    </location>
</feature>
<gene>
    <name evidence="2" type="ORF">SMC7_02945</name>
</gene>
<dbReference type="SUPFAM" id="SSF101386">
    <property type="entry name" value="all-alpha NTP pyrophosphatases"/>
    <property type="match status" value="2"/>
</dbReference>
<sequence>MPDRSRSHCFHPCFQGRKRYTERMEEYEIRIITDQDPHLQLPIHSGRRFALAVPAGTDTLVYASASSIRLLPTSARTLLDPVEAIAFLTWIRFAGRHYGMIVCLCPVDMASVVAGLLGRLPGLAHAPTIEADDLTREAIRLADVLLPLVGSQYTTVEEFRLLIADLRQNCPWDRLQTHESLLDTLLEESYEVALAIQRGSADNLEEELGDLLLQVFIQSEIAREEDGFDICDVVRTADDKLTFRHPHVFGSTSLASSDQVLENWQKLKVLEGRKKHFVDSAKLLSSIENALLSQETARSDGFDFESAEQAYGKLLEETSELREELNAPSRDEDALAMELGDVLFSALNVARLSGVNPVKALHHSFDKFRDRYGRVRDYAKLQQVDISTAPPEELERLWQLAKNT</sequence>
<dbReference type="EMBL" id="QXIS01000015">
    <property type="protein sequence ID" value="RIE06349.1"/>
    <property type="molecule type" value="Genomic_DNA"/>
</dbReference>
<dbReference type="NCBIfam" id="TIGR00444">
    <property type="entry name" value="mazG"/>
    <property type="match status" value="1"/>
</dbReference>
<dbReference type="PANTHER" id="PTHR30522">
    <property type="entry name" value="NUCLEOSIDE TRIPHOSPHATE PYROPHOSPHOHYDROLASE"/>
    <property type="match status" value="1"/>
</dbReference>
<evidence type="ECO:0000259" key="1">
    <source>
        <dbReference type="Pfam" id="PF03819"/>
    </source>
</evidence>
<organism evidence="2 3">
    <name type="scientific">Candidatus Cryosericum terrychapinii</name>
    <dbReference type="NCBI Taxonomy" id="2290919"/>
    <lineage>
        <taxon>Bacteria</taxon>
        <taxon>Pseudomonadati</taxon>
        <taxon>Caldisericota/Cryosericota group</taxon>
        <taxon>Candidatus Cryosericota</taxon>
        <taxon>Candidatus Cryosericia</taxon>
        <taxon>Candidatus Cryosericales</taxon>
        <taxon>Candidatus Cryosericaceae</taxon>
        <taxon>Candidatus Cryosericum</taxon>
    </lineage>
</organism>
<dbReference type="NCBIfam" id="NF007113">
    <property type="entry name" value="PRK09562.1"/>
    <property type="match status" value="1"/>
</dbReference>
<dbReference type="CDD" id="cd11528">
    <property type="entry name" value="NTP-PPase_MazG_Nterm"/>
    <property type="match status" value="1"/>
</dbReference>
<dbReference type="GO" id="GO:0046076">
    <property type="term" value="P:dTTP catabolic process"/>
    <property type="evidence" value="ECO:0007669"/>
    <property type="project" value="TreeGrafter"/>
</dbReference>
<dbReference type="AlphaFoldDB" id="A0A398CYL6"/>
<keyword evidence="3" id="KW-1185">Reference proteome</keyword>
<dbReference type="InterPro" id="IPR048015">
    <property type="entry name" value="NTP-PPase_MazG-like_N"/>
</dbReference>
<reference evidence="2 3" key="1">
    <citation type="submission" date="2018-09" db="EMBL/GenBank/DDBJ databases">
        <title>Discovery and Ecogenomic Context for Candidatus Cryosericales, a Global Caldiserica Order Active in Thawing Permafrost.</title>
        <authorList>
            <person name="Martinez M.A."/>
            <person name="Woodcroft B.J."/>
            <person name="Ignacio Espinoza J.C."/>
            <person name="Zayed A."/>
            <person name="Singleton C.M."/>
            <person name="Boyd J."/>
            <person name="Li Y.-F."/>
            <person name="Purvine S."/>
            <person name="Maughan H."/>
            <person name="Hodgkins S.B."/>
            <person name="Anderson D."/>
            <person name="Sederholm M."/>
            <person name="Temperton B."/>
            <person name="Saleska S.R."/>
            <person name="Tyson G.W."/>
            <person name="Rich V.I."/>
        </authorList>
    </citation>
    <scope>NUCLEOTIDE SEQUENCE [LARGE SCALE GENOMIC DNA]</scope>
    <source>
        <strain evidence="2 3">SMC7</strain>
    </source>
</reference>
<name>A0A398CYL6_9BACT</name>
<proteinExistence type="predicted"/>
<dbReference type="Gene3D" id="1.10.287.1080">
    <property type="entry name" value="MazG-like"/>
    <property type="match status" value="2"/>
</dbReference>
<dbReference type="Pfam" id="PF03819">
    <property type="entry name" value="MazG"/>
    <property type="match status" value="2"/>
</dbReference>
<feature type="domain" description="NTP pyrophosphohydrolase MazG-like" evidence="1">
    <location>
        <begin position="176"/>
        <end position="249"/>
    </location>
</feature>
<comment type="caution">
    <text evidence="2">The sequence shown here is derived from an EMBL/GenBank/DDBJ whole genome shotgun (WGS) entry which is preliminary data.</text>
</comment>
<accession>A0A398CYL6</accession>
<dbReference type="GO" id="GO:0046047">
    <property type="term" value="P:TTP catabolic process"/>
    <property type="evidence" value="ECO:0007669"/>
    <property type="project" value="TreeGrafter"/>
</dbReference>
<dbReference type="InterPro" id="IPR004518">
    <property type="entry name" value="MazG-like_dom"/>
</dbReference>
<dbReference type="OrthoDB" id="9808939at2"/>
<dbReference type="GO" id="GO:0006203">
    <property type="term" value="P:dGTP catabolic process"/>
    <property type="evidence" value="ECO:0007669"/>
    <property type="project" value="TreeGrafter"/>
</dbReference>
<dbReference type="GO" id="GO:0046081">
    <property type="term" value="P:dUTP catabolic process"/>
    <property type="evidence" value="ECO:0007669"/>
    <property type="project" value="TreeGrafter"/>
</dbReference>
<evidence type="ECO:0000313" key="3">
    <source>
        <dbReference type="Proteomes" id="UP000266328"/>
    </source>
</evidence>
<dbReference type="InterPro" id="IPR011551">
    <property type="entry name" value="NTP_PyrPHydrolase_MazG"/>
</dbReference>